<dbReference type="EC" id="4.1.2.27" evidence="14"/>
<dbReference type="GO" id="GO:0030170">
    <property type="term" value="F:pyridoxal phosphate binding"/>
    <property type="evidence" value="ECO:0007669"/>
    <property type="project" value="InterPro"/>
</dbReference>
<keyword evidence="7 16" id="KW-0663">Pyridoxal phosphate</keyword>
<dbReference type="EMBL" id="BTRK01000006">
    <property type="protein sequence ID" value="GMR62601.1"/>
    <property type="molecule type" value="Genomic_DNA"/>
</dbReference>
<evidence type="ECO:0000256" key="4">
    <source>
        <dbReference type="ARBA" id="ARBA00004991"/>
    </source>
</evidence>
<evidence type="ECO:0000256" key="12">
    <source>
        <dbReference type="ARBA" id="ARBA00023239"/>
    </source>
</evidence>
<dbReference type="GO" id="GO:0019752">
    <property type="term" value="P:carboxylic acid metabolic process"/>
    <property type="evidence" value="ECO:0007669"/>
    <property type="project" value="InterPro"/>
</dbReference>
<evidence type="ECO:0000256" key="1">
    <source>
        <dbReference type="ARBA" id="ARBA00001933"/>
    </source>
</evidence>
<gene>
    <name evidence="17" type="ORF">PMAYCL1PPCAC_32796</name>
</gene>
<keyword evidence="8" id="KW-0746">Sphingolipid metabolism</keyword>
<evidence type="ECO:0000256" key="7">
    <source>
        <dbReference type="ARBA" id="ARBA00022898"/>
    </source>
</evidence>
<evidence type="ECO:0000256" key="15">
    <source>
        <dbReference type="ARBA" id="ARBA00042568"/>
    </source>
</evidence>
<organism evidence="17 18">
    <name type="scientific">Pristionchus mayeri</name>
    <dbReference type="NCBI Taxonomy" id="1317129"/>
    <lineage>
        <taxon>Eukaryota</taxon>
        <taxon>Metazoa</taxon>
        <taxon>Ecdysozoa</taxon>
        <taxon>Nematoda</taxon>
        <taxon>Chromadorea</taxon>
        <taxon>Rhabditida</taxon>
        <taxon>Rhabditina</taxon>
        <taxon>Diplogasteromorpha</taxon>
        <taxon>Diplogasteroidea</taxon>
        <taxon>Neodiplogasteridae</taxon>
        <taxon>Pristionchus</taxon>
    </lineage>
</organism>
<evidence type="ECO:0000256" key="6">
    <source>
        <dbReference type="ARBA" id="ARBA00022824"/>
    </source>
</evidence>
<accession>A0AAN5DFI8</accession>
<comment type="pathway">
    <text evidence="4">Sphingolipid metabolism.</text>
</comment>
<evidence type="ECO:0000256" key="14">
    <source>
        <dbReference type="ARBA" id="ARBA00038965"/>
    </source>
</evidence>
<dbReference type="GO" id="GO:0005789">
    <property type="term" value="C:endoplasmic reticulum membrane"/>
    <property type="evidence" value="ECO:0007669"/>
    <property type="project" value="UniProtKB-SubCell"/>
</dbReference>
<evidence type="ECO:0000313" key="18">
    <source>
        <dbReference type="Proteomes" id="UP001328107"/>
    </source>
</evidence>
<comment type="pathway">
    <text evidence="3">Lipid metabolism; sphingolipid metabolism.</text>
</comment>
<proteinExistence type="inferred from homology"/>
<evidence type="ECO:0000313" key="17">
    <source>
        <dbReference type="EMBL" id="GMR62601.1"/>
    </source>
</evidence>
<dbReference type="SUPFAM" id="SSF53383">
    <property type="entry name" value="PLP-dependent transferases"/>
    <property type="match status" value="1"/>
</dbReference>
<dbReference type="GO" id="GO:0030149">
    <property type="term" value="P:sphingolipid catabolic process"/>
    <property type="evidence" value="ECO:0007669"/>
    <property type="project" value="TreeGrafter"/>
</dbReference>
<dbReference type="Gene3D" id="6.10.140.2150">
    <property type="match status" value="1"/>
</dbReference>
<keyword evidence="11" id="KW-0472">Membrane</keyword>
<comment type="caution">
    <text evidence="17">The sequence shown here is derived from an EMBL/GenBank/DDBJ whole genome shotgun (WGS) entry which is preliminary data.</text>
</comment>
<dbReference type="FunFam" id="3.40.640.10:FF:000020">
    <property type="entry name" value="sphingosine-1-phosphate lyase 1"/>
    <property type="match status" value="1"/>
</dbReference>
<comment type="similarity">
    <text evidence="13">Belongs to the group II decarboxylase family. Sphingosine-1-phosphate lyase subfamily.</text>
</comment>
<keyword evidence="18" id="KW-1185">Reference proteome</keyword>
<evidence type="ECO:0000256" key="3">
    <source>
        <dbReference type="ARBA" id="ARBA00004760"/>
    </source>
</evidence>
<dbReference type="PANTHER" id="PTHR42735">
    <property type="match status" value="1"/>
</dbReference>
<feature type="non-terminal residue" evidence="17">
    <location>
        <position position="1"/>
    </location>
</feature>
<keyword evidence="5" id="KW-0812">Transmembrane</keyword>
<dbReference type="GO" id="GO:0008117">
    <property type="term" value="F:sphinganine-1-phosphate aldolase activity"/>
    <property type="evidence" value="ECO:0007669"/>
    <property type="project" value="UniProtKB-EC"/>
</dbReference>
<evidence type="ECO:0000256" key="16">
    <source>
        <dbReference type="PIRSR" id="PIRSR602129-50"/>
    </source>
</evidence>
<sequence length="613" mass="67710">LRMSAELFSERLQQLDALVHEHSWKVLGMSVIVSILTVVAFFDYKLRGPLHWRAIRFTMHCIKKIPIYVKGRIEEEMMSANIEIVQSVHHQDTAADWIRTLPEKGRDALAIVTDLLKYSRLQNSGSLERAKPNYMEGAVSGAVFNTEKNEEEQLVTKTVFGLTAYSNPLWPAIFPEIRRMEAEVVEMTKNLLHGGPQVCGTMTSGGSMSILQACLAYRNRAFDMGINFPEMIMPNSAHAAFYKAAEMFRIKIVEIKVTSATGYVVDPKQVKAAITSNSCMIVGSVPNYPYGTTDDIEALGEIGLKSGVPLHVDACCGGFLIPFFDQGDAVPAFDFRVPGVSSISADTHKYGLAPKGSSVILYKDKETRAFGFYQNVDWTGGIYASPTIEGSRNGSAIAVTWASLLYNGKETLRRSAQTVRSVTRDLREKIGQLEGMEMMGYGDVCIVAWTNTKVCDYKLLDLVEQKGFILSALQFPKGAHLMVTPLHGAPGYVDNLVAALREGIKTLLDEPQLKTDGAAAMYGMTIACPDRTLVTDVANIYLKTLYEFPPETSSYKQGSKNAPKRLDPEQAIEDLRKSARQLMSESISEKALTSHLRKDTSIDHADEATALLQ</sequence>
<reference evidence="18" key="1">
    <citation type="submission" date="2022-10" db="EMBL/GenBank/DDBJ databases">
        <title>Genome assembly of Pristionchus species.</title>
        <authorList>
            <person name="Yoshida K."/>
            <person name="Sommer R.J."/>
        </authorList>
    </citation>
    <scope>NUCLEOTIDE SEQUENCE [LARGE SCALE GENOMIC DNA]</scope>
    <source>
        <strain evidence="18">RS5460</strain>
    </source>
</reference>
<evidence type="ECO:0000256" key="13">
    <source>
        <dbReference type="ARBA" id="ARBA00038302"/>
    </source>
</evidence>
<name>A0AAN5DFI8_9BILA</name>
<comment type="cofactor">
    <cofactor evidence="1 16">
        <name>pyridoxal 5'-phosphate</name>
        <dbReference type="ChEBI" id="CHEBI:597326"/>
    </cofactor>
</comment>
<dbReference type="Pfam" id="PF00282">
    <property type="entry name" value="Pyridoxal_deC"/>
    <property type="match status" value="1"/>
</dbReference>
<dbReference type="Gene3D" id="3.90.1150.10">
    <property type="entry name" value="Aspartate Aminotransferase, domain 1"/>
    <property type="match status" value="1"/>
</dbReference>
<protein>
    <recommendedName>
        <fullName evidence="14">sphinganine-1-phosphate aldolase</fullName>
        <ecNumber evidence="14">4.1.2.27</ecNumber>
    </recommendedName>
    <alternativeName>
        <fullName evidence="15">Sphingosine-1-phosphate aldolase</fullName>
    </alternativeName>
</protein>
<evidence type="ECO:0000256" key="10">
    <source>
        <dbReference type="ARBA" id="ARBA00023098"/>
    </source>
</evidence>
<evidence type="ECO:0000256" key="2">
    <source>
        <dbReference type="ARBA" id="ARBA00004389"/>
    </source>
</evidence>
<keyword evidence="6" id="KW-0256">Endoplasmic reticulum</keyword>
<keyword evidence="12" id="KW-0456">Lyase</keyword>
<dbReference type="AlphaFoldDB" id="A0AAN5DFI8"/>
<evidence type="ECO:0000256" key="11">
    <source>
        <dbReference type="ARBA" id="ARBA00023136"/>
    </source>
</evidence>
<feature type="modified residue" description="N6-(pyridoxal phosphate)lysine" evidence="16">
    <location>
        <position position="349"/>
    </location>
</feature>
<evidence type="ECO:0000256" key="9">
    <source>
        <dbReference type="ARBA" id="ARBA00022989"/>
    </source>
</evidence>
<evidence type="ECO:0000256" key="8">
    <source>
        <dbReference type="ARBA" id="ARBA00022919"/>
    </source>
</evidence>
<dbReference type="InterPro" id="IPR002129">
    <property type="entry name" value="PyrdxlP-dep_de-COase"/>
</dbReference>
<dbReference type="InterPro" id="IPR015424">
    <property type="entry name" value="PyrdxlP-dep_Trfase"/>
</dbReference>
<comment type="subcellular location">
    <subcellularLocation>
        <location evidence="2">Endoplasmic reticulum membrane</location>
        <topology evidence="2">Single-pass membrane protein</topology>
    </subcellularLocation>
</comment>
<dbReference type="PANTHER" id="PTHR42735:SF15">
    <property type="entry name" value="SPHINGOSINE PHOSPHATE LYASE"/>
    <property type="match status" value="1"/>
</dbReference>
<dbReference type="InterPro" id="IPR050477">
    <property type="entry name" value="GrpII_AminoAcid_Decarb"/>
</dbReference>
<dbReference type="InterPro" id="IPR015421">
    <property type="entry name" value="PyrdxlP-dep_Trfase_major"/>
</dbReference>
<dbReference type="Proteomes" id="UP001328107">
    <property type="component" value="Unassembled WGS sequence"/>
</dbReference>
<dbReference type="Gene3D" id="3.40.640.10">
    <property type="entry name" value="Type I PLP-dependent aspartate aminotransferase-like (Major domain)"/>
    <property type="match status" value="1"/>
</dbReference>
<dbReference type="InterPro" id="IPR015422">
    <property type="entry name" value="PyrdxlP-dep_Trfase_small"/>
</dbReference>
<keyword evidence="9" id="KW-1133">Transmembrane helix</keyword>
<keyword evidence="10" id="KW-0443">Lipid metabolism</keyword>
<evidence type="ECO:0000256" key="5">
    <source>
        <dbReference type="ARBA" id="ARBA00022692"/>
    </source>
</evidence>